<reference evidence="2" key="3">
    <citation type="submission" date="2018-07" db="EMBL/GenBank/DDBJ databases">
        <title>WGS assembly of Glycine max.</title>
        <authorList>
            <person name="Schmutz J."/>
            <person name="Cannon S."/>
            <person name="Schlueter J."/>
            <person name="Ma J."/>
            <person name="Mitros T."/>
            <person name="Nelson W."/>
            <person name="Hyten D."/>
            <person name="Song Q."/>
            <person name="Thelen J."/>
            <person name="Cheng J."/>
            <person name="Xu D."/>
            <person name="Hellsten U."/>
            <person name="May G."/>
            <person name="Yu Y."/>
            <person name="Sakurai T."/>
            <person name="Umezawa T."/>
            <person name="Bhattacharyya M."/>
            <person name="Sandhu D."/>
            <person name="Valliyodan B."/>
            <person name="Lindquist E."/>
            <person name="Peto M."/>
            <person name="Grant D."/>
            <person name="Shu S."/>
            <person name="Goodstein D."/>
            <person name="Barry K."/>
            <person name="Futrell-Griggs M."/>
            <person name="Abernathy B."/>
            <person name="Du J."/>
            <person name="Tian Z."/>
            <person name="Zhu L."/>
            <person name="Gill N."/>
            <person name="Joshi T."/>
            <person name="Libault M."/>
            <person name="Sethuraman A."/>
            <person name="Zhang X."/>
            <person name="Shinozaki K."/>
            <person name="Nguyen H."/>
            <person name="Wing R."/>
            <person name="Cregan P."/>
            <person name="Specht J."/>
            <person name="Grimwood J."/>
            <person name="Rokhsar D."/>
            <person name="Stacey G."/>
            <person name="Shoemaker R."/>
            <person name="Jackson S."/>
        </authorList>
    </citation>
    <scope>NUCLEOTIDE SEQUENCE</scope>
    <source>
        <tissue evidence="2">Callus</tissue>
    </source>
</reference>
<protein>
    <submittedName>
        <fullName evidence="2 3">Uncharacterized protein</fullName>
    </submittedName>
</protein>
<dbReference type="InParanoid" id="A0A0R0KAW0"/>
<reference evidence="3" key="2">
    <citation type="submission" date="2018-02" db="UniProtKB">
        <authorList>
            <consortium name="EnsemblPlants"/>
        </authorList>
    </citation>
    <scope>IDENTIFICATION</scope>
    <source>
        <strain evidence="3">Williams 82</strain>
    </source>
</reference>
<name>A0A0R0KAW0_SOYBN</name>
<reference evidence="2 3" key="1">
    <citation type="journal article" date="2010" name="Nature">
        <title>Genome sequence of the palaeopolyploid soybean.</title>
        <authorList>
            <person name="Schmutz J."/>
            <person name="Cannon S.B."/>
            <person name="Schlueter J."/>
            <person name="Ma J."/>
            <person name="Mitros T."/>
            <person name="Nelson W."/>
            <person name="Hyten D.L."/>
            <person name="Song Q."/>
            <person name="Thelen J.J."/>
            <person name="Cheng J."/>
            <person name="Xu D."/>
            <person name="Hellsten U."/>
            <person name="May G.D."/>
            <person name="Yu Y."/>
            <person name="Sakurai T."/>
            <person name="Umezawa T."/>
            <person name="Bhattacharyya M.K."/>
            <person name="Sandhu D."/>
            <person name="Valliyodan B."/>
            <person name="Lindquist E."/>
            <person name="Peto M."/>
            <person name="Grant D."/>
            <person name="Shu S."/>
            <person name="Goodstein D."/>
            <person name="Barry K."/>
            <person name="Futrell-Griggs M."/>
            <person name="Abernathy B."/>
            <person name="Du J."/>
            <person name="Tian Z."/>
            <person name="Zhu L."/>
            <person name="Gill N."/>
            <person name="Joshi T."/>
            <person name="Libault M."/>
            <person name="Sethuraman A."/>
            <person name="Zhang X.-C."/>
            <person name="Shinozaki K."/>
            <person name="Nguyen H.T."/>
            <person name="Wing R.A."/>
            <person name="Cregan P."/>
            <person name="Specht J."/>
            <person name="Grimwood J."/>
            <person name="Rokhsar D."/>
            <person name="Stacey G."/>
            <person name="Shoemaker R.C."/>
            <person name="Jackson S.A."/>
        </authorList>
    </citation>
    <scope>NUCLEOTIDE SEQUENCE [LARGE SCALE GENOMIC DNA]</scope>
    <source>
        <strain evidence="3">cv. Williams 82</strain>
        <tissue evidence="2">Callus</tissue>
    </source>
</reference>
<keyword evidence="1" id="KW-0812">Transmembrane</keyword>
<evidence type="ECO:0000313" key="4">
    <source>
        <dbReference type="Proteomes" id="UP000008827"/>
    </source>
</evidence>
<keyword evidence="1" id="KW-0472">Membrane</keyword>
<feature type="transmembrane region" description="Helical" evidence="1">
    <location>
        <begin position="39"/>
        <end position="56"/>
    </location>
</feature>
<dbReference type="EMBL" id="CM000837">
    <property type="protein sequence ID" value="KRH63841.1"/>
    <property type="molecule type" value="Genomic_DNA"/>
</dbReference>
<evidence type="ECO:0000256" key="1">
    <source>
        <dbReference type="SAM" id="Phobius"/>
    </source>
</evidence>
<dbReference type="EnsemblPlants" id="KRH63841">
    <property type="protein sequence ID" value="KRH63841"/>
    <property type="gene ID" value="GLYMA_04G199800"/>
</dbReference>
<dbReference type="Gramene" id="KRH63841">
    <property type="protein sequence ID" value="KRH63841"/>
    <property type="gene ID" value="GLYMA_04G199800"/>
</dbReference>
<dbReference type="AlphaFoldDB" id="A0A0R0KAW0"/>
<accession>A0A0R0KAW0</accession>
<organism evidence="2">
    <name type="scientific">Glycine max</name>
    <name type="common">Soybean</name>
    <name type="synonym">Glycine hispida</name>
    <dbReference type="NCBI Taxonomy" id="3847"/>
    <lineage>
        <taxon>Eukaryota</taxon>
        <taxon>Viridiplantae</taxon>
        <taxon>Streptophyta</taxon>
        <taxon>Embryophyta</taxon>
        <taxon>Tracheophyta</taxon>
        <taxon>Spermatophyta</taxon>
        <taxon>Magnoliopsida</taxon>
        <taxon>eudicotyledons</taxon>
        <taxon>Gunneridae</taxon>
        <taxon>Pentapetalae</taxon>
        <taxon>rosids</taxon>
        <taxon>fabids</taxon>
        <taxon>Fabales</taxon>
        <taxon>Fabaceae</taxon>
        <taxon>Papilionoideae</taxon>
        <taxon>50 kb inversion clade</taxon>
        <taxon>NPAAA clade</taxon>
        <taxon>indigoferoid/millettioid clade</taxon>
        <taxon>Phaseoleae</taxon>
        <taxon>Glycine</taxon>
        <taxon>Glycine subgen. Soja</taxon>
    </lineage>
</organism>
<proteinExistence type="predicted"/>
<keyword evidence="4" id="KW-1185">Reference proteome</keyword>
<evidence type="ECO:0000313" key="2">
    <source>
        <dbReference type="EMBL" id="KRH63841.1"/>
    </source>
</evidence>
<gene>
    <name evidence="2" type="ORF">GLYMA_04G199800</name>
</gene>
<evidence type="ECO:0000313" key="3">
    <source>
        <dbReference type="EnsemblPlants" id="KRH63841"/>
    </source>
</evidence>
<sequence length="67" mass="7291">MQVDTEKTGGTQNPHGLSISIEATLKGKKGSLSCLGKEFSLFTSILCALVYLVLVIKPHVTFMYTLM</sequence>
<keyword evidence="1" id="KW-1133">Transmembrane helix</keyword>
<dbReference type="Proteomes" id="UP000008827">
    <property type="component" value="Chromosome 4"/>
</dbReference>